<dbReference type="EMBL" id="QEIV01001992">
    <property type="protein sequence ID" value="PWZ94549.1"/>
    <property type="molecule type" value="Genomic_DNA"/>
</dbReference>
<gene>
    <name evidence="1" type="ORF">DD924_17200</name>
</gene>
<feature type="non-terminal residue" evidence="1">
    <location>
        <position position="76"/>
    </location>
</feature>
<comment type="caution">
    <text evidence="1">The sequence shown here is derived from an EMBL/GenBank/DDBJ whole genome shotgun (WGS) entry which is preliminary data.</text>
</comment>
<dbReference type="AlphaFoldDB" id="A0A317Z459"/>
<reference evidence="1 2" key="1">
    <citation type="journal article" date="2018" name="Vet. Microbiol.">
        <title>Clonal diversity and geographic distribution of methicillin-resistant Staphylococcus pseudintermedius from Australian animals: Discovery of novel sequence types.</title>
        <authorList>
            <person name="Worthing K.A."/>
            <person name="Abraham S."/>
            <person name="Coombs G.W."/>
            <person name="Pang S."/>
            <person name="Saputra S."/>
            <person name="Jordan D."/>
            <person name="Trott D.J."/>
            <person name="Norris J.M."/>
        </authorList>
    </citation>
    <scope>NUCLEOTIDE SEQUENCE [LARGE SCALE GENOMIC DNA]</scope>
    <source>
        <strain evidence="1 2">ST71 3</strain>
    </source>
</reference>
<organism evidence="1 2">
    <name type="scientific">Staphylococcus pseudintermedius</name>
    <dbReference type="NCBI Taxonomy" id="283734"/>
    <lineage>
        <taxon>Bacteria</taxon>
        <taxon>Bacillati</taxon>
        <taxon>Bacillota</taxon>
        <taxon>Bacilli</taxon>
        <taxon>Bacillales</taxon>
        <taxon>Staphylococcaceae</taxon>
        <taxon>Staphylococcus</taxon>
        <taxon>Staphylococcus intermedius group</taxon>
    </lineage>
</organism>
<proteinExistence type="predicted"/>
<evidence type="ECO:0000313" key="1">
    <source>
        <dbReference type="EMBL" id="PWZ94549.1"/>
    </source>
</evidence>
<dbReference type="Proteomes" id="UP000246351">
    <property type="component" value="Unassembled WGS sequence"/>
</dbReference>
<name>A0A317Z459_STAPS</name>
<sequence>MEKKFGVAAILDEYTIIINAGKSDDVSEGDSLSILSDSTIEIKDPFTDEVLYELKRIKAKLKIVRVFEKVSFCKSK</sequence>
<evidence type="ECO:0000313" key="2">
    <source>
        <dbReference type="Proteomes" id="UP000246351"/>
    </source>
</evidence>
<accession>A0A317Z459</accession>
<protein>
    <submittedName>
        <fullName evidence="1">Uncharacterized protein</fullName>
    </submittedName>
</protein>